<gene>
    <name evidence="1" type="ORF">FNK824_LOCUS42467</name>
</gene>
<evidence type="ECO:0000313" key="1">
    <source>
        <dbReference type="EMBL" id="CAF4354838.1"/>
    </source>
</evidence>
<sequence>MNVQLTAHPHLYRLITWFEKEELFVQQLAMKVILDVPVHKRKHAPITVLIDNSLQSLWNSYKAGTLTPKALLLESS</sequence>
<feature type="non-terminal residue" evidence="1">
    <location>
        <position position="76"/>
    </location>
</feature>
<name>A0A820L406_9BILA</name>
<dbReference type="AlphaFoldDB" id="A0A820L406"/>
<dbReference type="Proteomes" id="UP000663874">
    <property type="component" value="Unassembled WGS sequence"/>
</dbReference>
<accession>A0A820L406</accession>
<proteinExistence type="predicted"/>
<reference evidence="1" key="1">
    <citation type="submission" date="2021-02" db="EMBL/GenBank/DDBJ databases">
        <authorList>
            <person name="Nowell W R."/>
        </authorList>
    </citation>
    <scope>NUCLEOTIDE SEQUENCE</scope>
</reference>
<dbReference type="EMBL" id="CAJOBE010050247">
    <property type="protein sequence ID" value="CAF4354838.1"/>
    <property type="molecule type" value="Genomic_DNA"/>
</dbReference>
<protein>
    <submittedName>
        <fullName evidence="1">Uncharacterized protein</fullName>
    </submittedName>
</protein>
<evidence type="ECO:0000313" key="2">
    <source>
        <dbReference type="Proteomes" id="UP000663874"/>
    </source>
</evidence>
<comment type="caution">
    <text evidence="1">The sequence shown here is derived from an EMBL/GenBank/DDBJ whole genome shotgun (WGS) entry which is preliminary data.</text>
</comment>
<organism evidence="1 2">
    <name type="scientific">Rotaria sordida</name>
    <dbReference type="NCBI Taxonomy" id="392033"/>
    <lineage>
        <taxon>Eukaryota</taxon>
        <taxon>Metazoa</taxon>
        <taxon>Spiralia</taxon>
        <taxon>Gnathifera</taxon>
        <taxon>Rotifera</taxon>
        <taxon>Eurotatoria</taxon>
        <taxon>Bdelloidea</taxon>
        <taxon>Philodinida</taxon>
        <taxon>Philodinidae</taxon>
        <taxon>Rotaria</taxon>
    </lineage>
</organism>